<sequence length="97" mass="11026">MESNSSNPISIKEVRAVMTQFYNLLEASPHNTQKTLLQTVIKQVHIKKAGKEIEGIELEFDEGIKKYFLTLAPSTNKVKGAFAFPKQKPPYRYTLVI</sequence>
<gene>
    <name evidence="1" type="ORF">I532_13359</name>
</gene>
<dbReference type="AlphaFoldDB" id="M8DGS9"/>
<proteinExistence type="predicted"/>
<reference evidence="1 2" key="1">
    <citation type="submission" date="2013-03" db="EMBL/GenBank/DDBJ databases">
        <title>Assembly of a new bacterial strain Brevibacillus borstelensis AK1.</title>
        <authorList>
            <person name="Rajan I."/>
            <person name="PoliReddy D."/>
            <person name="Sugumar T."/>
            <person name="Rathinam K."/>
            <person name="Alqarawi S."/>
            <person name="Khalil A.B."/>
            <person name="Sivakumar N."/>
        </authorList>
    </citation>
    <scope>NUCLEOTIDE SEQUENCE [LARGE SCALE GENOMIC DNA]</scope>
    <source>
        <strain evidence="1 2">AK1</strain>
    </source>
</reference>
<organism evidence="1 2">
    <name type="scientific">Brevibacillus borstelensis AK1</name>
    <dbReference type="NCBI Taxonomy" id="1300222"/>
    <lineage>
        <taxon>Bacteria</taxon>
        <taxon>Bacillati</taxon>
        <taxon>Bacillota</taxon>
        <taxon>Bacilli</taxon>
        <taxon>Bacillales</taxon>
        <taxon>Paenibacillaceae</taxon>
        <taxon>Brevibacillus</taxon>
    </lineage>
</organism>
<evidence type="ECO:0000313" key="1">
    <source>
        <dbReference type="EMBL" id="EMT52647.1"/>
    </source>
</evidence>
<name>M8DGS9_9BACL</name>
<dbReference type="EMBL" id="APBN01000004">
    <property type="protein sequence ID" value="EMT52647.1"/>
    <property type="molecule type" value="Genomic_DNA"/>
</dbReference>
<dbReference type="Proteomes" id="UP000012081">
    <property type="component" value="Unassembled WGS sequence"/>
</dbReference>
<keyword evidence="2" id="KW-1185">Reference proteome</keyword>
<protein>
    <submittedName>
        <fullName evidence="1">Uncharacterized protein</fullName>
    </submittedName>
</protein>
<dbReference type="RefSeq" id="WP_003388802.1">
    <property type="nucleotide sequence ID" value="NZ_APBN01000004.1"/>
</dbReference>
<evidence type="ECO:0000313" key="2">
    <source>
        <dbReference type="Proteomes" id="UP000012081"/>
    </source>
</evidence>
<dbReference type="OrthoDB" id="2476685at2"/>
<accession>M8DGS9</accession>
<dbReference type="PATRIC" id="fig|1300222.3.peg.2794"/>
<comment type="caution">
    <text evidence="1">The sequence shown here is derived from an EMBL/GenBank/DDBJ whole genome shotgun (WGS) entry which is preliminary data.</text>
</comment>